<dbReference type="Proteomes" id="UP001302812">
    <property type="component" value="Unassembled WGS sequence"/>
</dbReference>
<reference evidence="1" key="1">
    <citation type="journal article" date="2023" name="Mol. Phylogenet. Evol.">
        <title>Genome-scale phylogeny and comparative genomics of the fungal order Sordariales.</title>
        <authorList>
            <person name="Hensen N."/>
            <person name="Bonometti L."/>
            <person name="Westerberg I."/>
            <person name="Brannstrom I.O."/>
            <person name="Guillou S."/>
            <person name="Cros-Aarteil S."/>
            <person name="Calhoun S."/>
            <person name="Haridas S."/>
            <person name="Kuo A."/>
            <person name="Mondo S."/>
            <person name="Pangilinan J."/>
            <person name="Riley R."/>
            <person name="LaButti K."/>
            <person name="Andreopoulos B."/>
            <person name="Lipzen A."/>
            <person name="Chen C."/>
            <person name="Yan M."/>
            <person name="Daum C."/>
            <person name="Ng V."/>
            <person name="Clum A."/>
            <person name="Steindorff A."/>
            <person name="Ohm R.A."/>
            <person name="Martin F."/>
            <person name="Silar P."/>
            <person name="Natvig D.O."/>
            <person name="Lalanne C."/>
            <person name="Gautier V."/>
            <person name="Ament-Velasquez S.L."/>
            <person name="Kruys A."/>
            <person name="Hutchinson M.I."/>
            <person name="Powell A.J."/>
            <person name="Barry K."/>
            <person name="Miller A.N."/>
            <person name="Grigoriev I.V."/>
            <person name="Debuchy R."/>
            <person name="Gladieux P."/>
            <person name="Hiltunen Thoren M."/>
            <person name="Johannesson H."/>
        </authorList>
    </citation>
    <scope>NUCLEOTIDE SEQUENCE</scope>
    <source>
        <strain evidence="1">CBS 508.74</strain>
    </source>
</reference>
<proteinExistence type="predicted"/>
<comment type="caution">
    <text evidence="1">The sequence shown here is derived from an EMBL/GenBank/DDBJ whole genome shotgun (WGS) entry which is preliminary data.</text>
</comment>
<name>A0AAN6YVW6_9PEZI</name>
<protein>
    <submittedName>
        <fullName evidence="1">Uncharacterized protein</fullName>
    </submittedName>
</protein>
<gene>
    <name evidence="1" type="ORF">N656DRAFT_393661</name>
</gene>
<evidence type="ECO:0000313" key="2">
    <source>
        <dbReference type="Proteomes" id="UP001302812"/>
    </source>
</evidence>
<dbReference type="RefSeq" id="XP_064673272.1">
    <property type="nucleotide sequence ID" value="XM_064809507.1"/>
</dbReference>
<accession>A0AAN6YVW6</accession>
<dbReference type="GeneID" id="89933631"/>
<dbReference type="AlphaFoldDB" id="A0AAN6YVW6"/>
<evidence type="ECO:0000313" key="1">
    <source>
        <dbReference type="EMBL" id="KAK4115702.1"/>
    </source>
</evidence>
<reference evidence="1" key="2">
    <citation type="submission" date="2023-05" db="EMBL/GenBank/DDBJ databases">
        <authorList>
            <consortium name="Lawrence Berkeley National Laboratory"/>
            <person name="Steindorff A."/>
            <person name="Hensen N."/>
            <person name="Bonometti L."/>
            <person name="Westerberg I."/>
            <person name="Brannstrom I.O."/>
            <person name="Guillou S."/>
            <person name="Cros-Aarteil S."/>
            <person name="Calhoun S."/>
            <person name="Haridas S."/>
            <person name="Kuo A."/>
            <person name="Mondo S."/>
            <person name="Pangilinan J."/>
            <person name="Riley R."/>
            <person name="Labutti K."/>
            <person name="Andreopoulos B."/>
            <person name="Lipzen A."/>
            <person name="Chen C."/>
            <person name="Yanf M."/>
            <person name="Daum C."/>
            <person name="Ng V."/>
            <person name="Clum A."/>
            <person name="Ohm R."/>
            <person name="Martin F."/>
            <person name="Silar P."/>
            <person name="Natvig D."/>
            <person name="Lalanne C."/>
            <person name="Gautier V."/>
            <person name="Ament-Velasquez S.L."/>
            <person name="Kruys A."/>
            <person name="Hutchinson M.I."/>
            <person name="Powell A.J."/>
            <person name="Barry K."/>
            <person name="Miller A.N."/>
            <person name="Grigoriev I.V."/>
            <person name="Debuchy R."/>
            <person name="Gladieux P."/>
            <person name="Thoren M.H."/>
            <person name="Johannesson H."/>
        </authorList>
    </citation>
    <scope>NUCLEOTIDE SEQUENCE</scope>
    <source>
        <strain evidence="1">CBS 508.74</strain>
    </source>
</reference>
<organism evidence="1 2">
    <name type="scientific">Canariomyces notabilis</name>
    <dbReference type="NCBI Taxonomy" id="2074819"/>
    <lineage>
        <taxon>Eukaryota</taxon>
        <taxon>Fungi</taxon>
        <taxon>Dikarya</taxon>
        <taxon>Ascomycota</taxon>
        <taxon>Pezizomycotina</taxon>
        <taxon>Sordariomycetes</taxon>
        <taxon>Sordariomycetidae</taxon>
        <taxon>Sordariales</taxon>
        <taxon>Chaetomiaceae</taxon>
        <taxon>Canariomyces</taxon>
    </lineage>
</organism>
<keyword evidence="2" id="KW-1185">Reference proteome</keyword>
<dbReference type="EMBL" id="MU853334">
    <property type="protein sequence ID" value="KAK4115702.1"/>
    <property type="molecule type" value="Genomic_DNA"/>
</dbReference>
<sequence>MCSGVSYLTSLQQVFVHMDEHALLPSQLANGVEPLFCWAHAFVIHGHIGEAVSCSHHLVQGQRHYESLAVFLRYLSSLQKNTMSSSIASQIPMNADDTLEPEASPQLVRVQRFKLGPVTLLVCPWHACMRLSDDLIPRFPCRRVVGLPRACLVARPNVLHGSLSPQISRPRFQFPHAQALSSEVVR</sequence>